<name>A0A1F8CSN6_9BACT</name>
<feature type="domain" description="Glycosyltransferase subfamily 4-like N-terminal" evidence="3">
    <location>
        <begin position="20"/>
        <end position="198"/>
    </location>
</feature>
<keyword evidence="1" id="KW-0472">Membrane</keyword>
<dbReference type="InterPro" id="IPR001296">
    <property type="entry name" value="Glyco_trans_1"/>
</dbReference>
<dbReference type="PANTHER" id="PTHR45947">
    <property type="entry name" value="SULFOQUINOVOSYL TRANSFERASE SQD2"/>
    <property type="match status" value="1"/>
</dbReference>
<dbReference type="EMBL" id="MGHY01000018">
    <property type="protein sequence ID" value="OGM79271.1"/>
    <property type="molecule type" value="Genomic_DNA"/>
</dbReference>
<evidence type="ECO:0000259" key="3">
    <source>
        <dbReference type="Pfam" id="PF13439"/>
    </source>
</evidence>
<dbReference type="STRING" id="1802538.A2382_00610"/>
<dbReference type="PANTHER" id="PTHR45947:SF3">
    <property type="entry name" value="SULFOQUINOVOSYL TRANSFERASE SQD2"/>
    <property type="match status" value="1"/>
</dbReference>
<gene>
    <name evidence="4" type="ORF">A2382_00610</name>
</gene>
<dbReference type="InterPro" id="IPR050194">
    <property type="entry name" value="Glycosyltransferase_grp1"/>
</dbReference>
<dbReference type="CDD" id="cd03801">
    <property type="entry name" value="GT4_PimA-like"/>
    <property type="match status" value="1"/>
</dbReference>
<dbReference type="Pfam" id="PF13439">
    <property type="entry name" value="Glyco_transf_4"/>
    <property type="match status" value="1"/>
</dbReference>
<accession>A0A1F8CSN6</accession>
<keyword evidence="1" id="KW-0812">Transmembrane</keyword>
<feature type="transmembrane region" description="Helical" evidence="1">
    <location>
        <begin position="85"/>
        <end position="104"/>
    </location>
</feature>
<evidence type="ECO:0008006" key="6">
    <source>
        <dbReference type="Google" id="ProtNLM"/>
    </source>
</evidence>
<protein>
    <recommendedName>
        <fullName evidence="6">Glycosyl transferase family 1 domain-containing protein</fullName>
    </recommendedName>
</protein>
<sequence>MNICILTHTFPRNEKDVAAAFMKEFADGLCDNGHKVVVVTPFDSEFARKGDKFKIILYKYIWPDRLHCIGYSKTMDADISLRKKAYFLLPFMLFFGIIALWKAVKKEKIDLINVHWILPNGLIAMCVSILTGVPFVVTLPGTDAYLVYKNQIFAWVAKLIANRSSGIVSNSSVHLKRIMDLGIKKDKLCDVISYPVDVSSLSPNKNGVKELKKKLKILKDEFVILAVGRLVYKKGFEFLIKAMPLILKEHKKVKLIIGGEGDLMNDLKRLVTKLQFEDKVIFVGTIGRNEIGVFYNMADVLVAPSVYDKNGNVDGGPLVSAESMACGKPQILTEILGMADEMRDGVNGFIIKPENQDEIAKAVMKLIKSPKIQQEMGRNNRKLLTARLSTKSIGKRYTRFFEKSITS</sequence>
<dbReference type="GO" id="GO:0016758">
    <property type="term" value="F:hexosyltransferase activity"/>
    <property type="evidence" value="ECO:0007669"/>
    <property type="project" value="TreeGrafter"/>
</dbReference>
<evidence type="ECO:0000256" key="1">
    <source>
        <dbReference type="SAM" id="Phobius"/>
    </source>
</evidence>
<evidence type="ECO:0000313" key="4">
    <source>
        <dbReference type="EMBL" id="OGM79271.1"/>
    </source>
</evidence>
<reference evidence="4 5" key="1">
    <citation type="journal article" date="2016" name="Nat. Commun.">
        <title>Thousands of microbial genomes shed light on interconnected biogeochemical processes in an aquifer system.</title>
        <authorList>
            <person name="Anantharaman K."/>
            <person name="Brown C.T."/>
            <person name="Hug L.A."/>
            <person name="Sharon I."/>
            <person name="Castelle C.J."/>
            <person name="Probst A.J."/>
            <person name="Thomas B.C."/>
            <person name="Singh A."/>
            <person name="Wilkins M.J."/>
            <person name="Karaoz U."/>
            <person name="Brodie E.L."/>
            <person name="Williams K.H."/>
            <person name="Hubbard S.S."/>
            <person name="Banfield J.F."/>
        </authorList>
    </citation>
    <scope>NUCLEOTIDE SEQUENCE [LARGE SCALE GENOMIC DNA]</scope>
</reference>
<feature type="domain" description="Glycosyl transferase family 1" evidence="2">
    <location>
        <begin position="209"/>
        <end position="382"/>
    </location>
</feature>
<proteinExistence type="predicted"/>
<dbReference type="SUPFAM" id="SSF53756">
    <property type="entry name" value="UDP-Glycosyltransferase/glycogen phosphorylase"/>
    <property type="match status" value="1"/>
</dbReference>
<feature type="transmembrane region" description="Helical" evidence="1">
    <location>
        <begin position="116"/>
        <end position="139"/>
    </location>
</feature>
<organism evidence="4 5">
    <name type="scientific">Candidatus Woesebacteria bacterium RIFOXYB1_FULL_38_16</name>
    <dbReference type="NCBI Taxonomy" id="1802538"/>
    <lineage>
        <taxon>Bacteria</taxon>
        <taxon>Candidatus Woeseibacteriota</taxon>
    </lineage>
</organism>
<evidence type="ECO:0000313" key="5">
    <source>
        <dbReference type="Proteomes" id="UP000178999"/>
    </source>
</evidence>
<dbReference type="InterPro" id="IPR028098">
    <property type="entry name" value="Glyco_trans_4-like_N"/>
</dbReference>
<dbReference type="Proteomes" id="UP000178999">
    <property type="component" value="Unassembled WGS sequence"/>
</dbReference>
<dbReference type="Gene3D" id="3.40.50.2000">
    <property type="entry name" value="Glycogen Phosphorylase B"/>
    <property type="match status" value="2"/>
</dbReference>
<keyword evidence="1" id="KW-1133">Transmembrane helix</keyword>
<evidence type="ECO:0000259" key="2">
    <source>
        <dbReference type="Pfam" id="PF00534"/>
    </source>
</evidence>
<dbReference type="AlphaFoldDB" id="A0A1F8CSN6"/>
<comment type="caution">
    <text evidence="4">The sequence shown here is derived from an EMBL/GenBank/DDBJ whole genome shotgun (WGS) entry which is preliminary data.</text>
</comment>
<dbReference type="Pfam" id="PF00534">
    <property type="entry name" value="Glycos_transf_1"/>
    <property type="match status" value="1"/>
</dbReference>